<name>A0A1Y2HST1_9FUNG</name>
<dbReference type="Proteomes" id="UP000193411">
    <property type="component" value="Unassembled WGS sequence"/>
</dbReference>
<dbReference type="AlphaFoldDB" id="A0A1Y2HST1"/>
<evidence type="ECO:0000256" key="1">
    <source>
        <dbReference type="SAM" id="MobiDB-lite"/>
    </source>
</evidence>
<feature type="compositionally biased region" description="Basic and acidic residues" evidence="1">
    <location>
        <begin position="11"/>
        <end position="34"/>
    </location>
</feature>
<organism evidence="2 3">
    <name type="scientific">Catenaria anguillulae PL171</name>
    <dbReference type="NCBI Taxonomy" id="765915"/>
    <lineage>
        <taxon>Eukaryota</taxon>
        <taxon>Fungi</taxon>
        <taxon>Fungi incertae sedis</taxon>
        <taxon>Blastocladiomycota</taxon>
        <taxon>Blastocladiomycetes</taxon>
        <taxon>Blastocladiales</taxon>
        <taxon>Catenariaceae</taxon>
        <taxon>Catenaria</taxon>
    </lineage>
</organism>
<dbReference type="EMBL" id="MCFL01000012">
    <property type="protein sequence ID" value="ORZ37648.1"/>
    <property type="molecule type" value="Genomic_DNA"/>
</dbReference>
<sequence>MKGRGVAVGEGKTKVRRENEARQQHEKRSQEQKKSNNKTGAGNREMTTWGKRADRGN</sequence>
<keyword evidence="3" id="KW-1185">Reference proteome</keyword>
<gene>
    <name evidence="2" type="ORF">BCR44DRAFT_1430602</name>
</gene>
<evidence type="ECO:0000313" key="2">
    <source>
        <dbReference type="EMBL" id="ORZ37648.1"/>
    </source>
</evidence>
<evidence type="ECO:0000313" key="3">
    <source>
        <dbReference type="Proteomes" id="UP000193411"/>
    </source>
</evidence>
<protein>
    <submittedName>
        <fullName evidence="2">Uncharacterized protein</fullName>
    </submittedName>
</protein>
<reference evidence="2 3" key="1">
    <citation type="submission" date="2016-07" db="EMBL/GenBank/DDBJ databases">
        <title>Pervasive Adenine N6-methylation of Active Genes in Fungi.</title>
        <authorList>
            <consortium name="DOE Joint Genome Institute"/>
            <person name="Mondo S.J."/>
            <person name="Dannebaum R.O."/>
            <person name="Kuo R.C."/>
            <person name="Labutti K."/>
            <person name="Haridas S."/>
            <person name="Kuo A."/>
            <person name="Salamov A."/>
            <person name="Ahrendt S.R."/>
            <person name="Lipzen A."/>
            <person name="Sullivan W."/>
            <person name="Andreopoulos W.B."/>
            <person name="Clum A."/>
            <person name="Lindquist E."/>
            <person name="Daum C."/>
            <person name="Ramamoorthy G.K."/>
            <person name="Gryganskyi A."/>
            <person name="Culley D."/>
            <person name="Magnuson J.K."/>
            <person name="James T.Y."/>
            <person name="O'Malley M.A."/>
            <person name="Stajich J.E."/>
            <person name="Spatafora J.W."/>
            <person name="Visel A."/>
            <person name="Grigoriev I.V."/>
        </authorList>
    </citation>
    <scope>NUCLEOTIDE SEQUENCE [LARGE SCALE GENOMIC DNA]</scope>
    <source>
        <strain evidence="2 3">PL171</strain>
    </source>
</reference>
<comment type="caution">
    <text evidence="2">The sequence shown here is derived from an EMBL/GenBank/DDBJ whole genome shotgun (WGS) entry which is preliminary data.</text>
</comment>
<proteinExistence type="predicted"/>
<feature type="region of interest" description="Disordered" evidence="1">
    <location>
        <begin position="1"/>
        <end position="57"/>
    </location>
</feature>
<accession>A0A1Y2HST1</accession>